<evidence type="ECO:0000313" key="1">
    <source>
        <dbReference type="EMBL" id="TRD12207.1"/>
    </source>
</evidence>
<name>A0A547PDJ7_9SPHN</name>
<dbReference type="Pfam" id="PF04832">
    <property type="entry name" value="SOUL"/>
    <property type="match status" value="2"/>
</dbReference>
<dbReference type="AlphaFoldDB" id="A0A547PDJ7"/>
<dbReference type="InterPro" id="IPR006917">
    <property type="entry name" value="SOUL_heme-bd"/>
</dbReference>
<dbReference type="RefSeq" id="WP_142788480.1">
    <property type="nucleotide sequence ID" value="NZ_VHJK01000001.1"/>
</dbReference>
<dbReference type="EMBL" id="VHJK01000001">
    <property type="protein sequence ID" value="TRD12207.1"/>
    <property type="molecule type" value="Genomic_DNA"/>
</dbReference>
<dbReference type="Proteomes" id="UP000316343">
    <property type="component" value="Unassembled WGS sequence"/>
</dbReference>
<sequence>MGLAKWIAAGTGIAAVGAIAVFAQYRDIEKPAYEIVIADNEFELRQYKPMVVAEVTHTGNRRRASGESFRRLAAYIFGEDRPEGGEDIAMTSPVITNRVDQNESIAMTSPVIQEETGEGTWRMRFVMPDKYTLDTLPAAPDDITLTEVAGRRMAAVQFNGNGGDGDLAVMQAKLMEWIQRQNLNVIGGVEYAFYDAPMVPGQFRRNEVLVEVAAD</sequence>
<organism evidence="1 2">
    <name type="scientific">Erythrobacter insulae</name>
    <dbReference type="NCBI Taxonomy" id="2584124"/>
    <lineage>
        <taxon>Bacteria</taxon>
        <taxon>Pseudomonadati</taxon>
        <taxon>Pseudomonadota</taxon>
        <taxon>Alphaproteobacteria</taxon>
        <taxon>Sphingomonadales</taxon>
        <taxon>Erythrobacteraceae</taxon>
        <taxon>Erythrobacter/Porphyrobacter group</taxon>
        <taxon>Erythrobacter</taxon>
    </lineage>
</organism>
<dbReference type="SUPFAM" id="SSF55136">
    <property type="entry name" value="Probable bacterial effector-binding domain"/>
    <property type="match status" value="1"/>
</dbReference>
<reference evidence="1 2" key="1">
    <citation type="submission" date="2019-06" db="EMBL/GenBank/DDBJ databases">
        <title>Erythrobacter insulae sp. nov., isolated from a tidal flat.</title>
        <authorList>
            <person name="Yoon J.-H."/>
        </authorList>
    </citation>
    <scope>NUCLEOTIDE SEQUENCE [LARGE SCALE GENOMIC DNA]</scope>
    <source>
        <strain evidence="1 2">JBTF-M21</strain>
    </source>
</reference>
<evidence type="ECO:0000313" key="2">
    <source>
        <dbReference type="Proteomes" id="UP000316343"/>
    </source>
</evidence>
<accession>A0A547PDJ7</accession>
<dbReference type="PANTHER" id="PTHR11220:SF58">
    <property type="entry name" value="SOUL HEME-BINDING FAMILY PROTEIN"/>
    <property type="match status" value="1"/>
</dbReference>
<dbReference type="InterPro" id="IPR011256">
    <property type="entry name" value="Reg_factor_effector_dom_sf"/>
</dbReference>
<dbReference type="Gene3D" id="3.20.80.10">
    <property type="entry name" value="Regulatory factor, effector binding domain"/>
    <property type="match status" value="1"/>
</dbReference>
<dbReference type="OrthoDB" id="2156220at2"/>
<proteinExistence type="predicted"/>
<protein>
    <submittedName>
        <fullName evidence="1">Heme-binding protein</fullName>
    </submittedName>
</protein>
<comment type="caution">
    <text evidence="1">The sequence shown here is derived from an EMBL/GenBank/DDBJ whole genome shotgun (WGS) entry which is preliminary data.</text>
</comment>
<dbReference type="PANTHER" id="PTHR11220">
    <property type="entry name" value="HEME-BINDING PROTEIN-RELATED"/>
    <property type="match status" value="1"/>
</dbReference>
<gene>
    <name evidence="1" type="ORF">FGU71_10270</name>
</gene>
<keyword evidence="2" id="KW-1185">Reference proteome</keyword>